<feature type="domain" description="PHD-type" evidence="6">
    <location>
        <begin position="105"/>
        <end position="160"/>
    </location>
</feature>
<protein>
    <recommendedName>
        <fullName evidence="6">PHD-type domain-containing protein</fullName>
    </recommendedName>
</protein>
<evidence type="ECO:0000313" key="8">
    <source>
        <dbReference type="Proteomes" id="UP000507470"/>
    </source>
</evidence>
<evidence type="ECO:0000256" key="1">
    <source>
        <dbReference type="ARBA" id="ARBA00022723"/>
    </source>
</evidence>
<sequence length="160" mass="17755">MMIFHVVEENIHDSGSDDEDEDDNDDDDNNDNADDTFSAAPQSLDSEVPGPSNVASTSSDSLASKLQPTVQNKEQIHSNKTKRRGKGKGKGKSRKKNIPISYESDEKCTVCNKPDIGDEDWICCDACYLWYHRDCANLQDDETWASLSDEGAVFTCPLCQ</sequence>
<name>A0A6J8EAP4_MYTCO</name>
<reference evidence="7 8" key="1">
    <citation type="submission" date="2020-06" db="EMBL/GenBank/DDBJ databases">
        <authorList>
            <person name="Li R."/>
            <person name="Bekaert M."/>
        </authorList>
    </citation>
    <scope>NUCLEOTIDE SEQUENCE [LARGE SCALE GENOMIC DNA]</scope>
    <source>
        <strain evidence="8">wild</strain>
    </source>
</reference>
<dbReference type="Proteomes" id="UP000507470">
    <property type="component" value="Unassembled WGS sequence"/>
</dbReference>
<evidence type="ECO:0000256" key="2">
    <source>
        <dbReference type="ARBA" id="ARBA00022771"/>
    </source>
</evidence>
<feature type="region of interest" description="Disordered" evidence="5">
    <location>
        <begin position="1"/>
        <end position="98"/>
    </location>
</feature>
<dbReference type="PROSITE" id="PS50016">
    <property type="entry name" value="ZF_PHD_2"/>
    <property type="match status" value="1"/>
</dbReference>
<feature type="compositionally biased region" description="Basic and acidic residues" evidence="5">
    <location>
        <begin position="1"/>
        <end position="15"/>
    </location>
</feature>
<dbReference type="GO" id="GO:0008270">
    <property type="term" value="F:zinc ion binding"/>
    <property type="evidence" value="ECO:0007669"/>
    <property type="project" value="UniProtKB-KW"/>
</dbReference>
<feature type="compositionally biased region" description="Basic residues" evidence="5">
    <location>
        <begin position="79"/>
        <end position="97"/>
    </location>
</feature>
<dbReference type="InterPro" id="IPR019786">
    <property type="entry name" value="Zinc_finger_PHD-type_CS"/>
</dbReference>
<dbReference type="CDD" id="cd15489">
    <property type="entry name" value="PHD_SF"/>
    <property type="match status" value="1"/>
</dbReference>
<dbReference type="InterPro" id="IPR001965">
    <property type="entry name" value="Znf_PHD"/>
</dbReference>
<gene>
    <name evidence="7" type="ORF">MCOR_50373</name>
</gene>
<organism evidence="7 8">
    <name type="scientific">Mytilus coruscus</name>
    <name type="common">Sea mussel</name>
    <dbReference type="NCBI Taxonomy" id="42192"/>
    <lineage>
        <taxon>Eukaryota</taxon>
        <taxon>Metazoa</taxon>
        <taxon>Spiralia</taxon>
        <taxon>Lophotrochozoa</taxon>
        <taxon>Mollusca</taxon>
        <taxon>Bivalvia</taxon>
        <taxon>Autobranchia</taxon>
        <taxon>Pteriomorphia</taxon>
        <taxon>Mytilida</taxon>
        <taxon>Mytiloidea</taxon>
        <taxon>Mytilidae</taxon>
        <taxon>Mytilinae</taxon>
        <taxon>Mytilus</taxon>
    </lineage>
</organism>
<dbReference type="SMART" id="SM00249">
    <property type="entry name" value="PHD"/>
    <property type="match status" value="1"/>
</dbReference>
<keyword evidence="1" id="KW-0479">Metal-binding</keyword>
<evidence type="ECO:0000256" key="4">
    <source>
        <dbReference type="PROSITE-ProRule" id="PRU00146"/>
    </source>
</evidence>
<dbReference type="InterPro" id="IPR011011">
    <property type="entry name" value="Znf_FYVE_PHD"/>
</dbReference>
<evidence type="ECO:0000259" key="6">
    <source>
        <dbReference type="PROSITE" id="PS50016"/>
    </source>
</evidence>
<dbReference type="OrthoDB" id="784962at2759"/>
<accession>A0A6J8EAP4</accession>
<feature type="compositionally biased region" description="Polar residues" evidence="5">
    <location>
        <begin position="53"/>
        <end position="73"/>
    </location>
</feature>
<dbReference type="SUPFAM" id="SSF57903">
    <property type="entry name" value="FYVE/PHD zinc finger"/>
    <property type="match status" value="1"/>
</dbReference>
<evidence type="ECO:0000313" key="7">
    <source>
        <dbReference type="EMBL" id="CAC5417899.1"/>
    </source>
</evidence>
<dbReference type="InterPro" id="IPR019787">
    <property type="entry name" value="Znf_PHD-finger"/>
</dbReference>
<dbReference type="Pfam" id="PF00628">
    <property type="entry name" value="PHD"/>
    <property type="match status" value="1"/>
</dbReference>
<evidence type="ECO:0000256" key="5">
    <source>
        <dbReference type="SAM" id="MobiDB-lite"/>
    </source>
</evidence>
<keyword evidence="3" id="KW-0862">Zinc</keyword>
<keyword evidence="8" id="KW-1185">Reference proteome</keyword>
<evidence type="ECO:0000256" key="3">
    <source>
        <dbReference type="ARBA" id="ARBA00022833"/>
    </source>
</evidence>
<dbReference type="AlphaFoldDB" id="A0A6J8EAP4"/>
<dbReference type="Gene3D" id="3.30.40.10">
    <property type="entry name" value="Zinc/RING finger domain, C3HC4 (zinc finger)"/>
    <property type="match status" value="1"/>
</dbReference>
<dbReference type="EMBL" id="CACVKT020008819">
    <property type="protein sequence ID" value="CAC5417899.1"/>
    <property type="molecule type" value="Genomic_DNA"/>
</dbReference>
<dbReference type="PROSITE" id="PS01359">
    <property type="entry name" value="ZF_PHD_1"/>
    <property type="match status" value="1"/>
</dbReference>
<feature type="compositionally biased region" description="Acidic residues" evidence="5">
    <location>
        <begin position="16"/>
        <end position="34"/>
    </location>
</feature>
<keyword evidence="2 4" id="KW-0863">Zinc-finger</keyword>
<proteinExistence type="predicted"/>
<dbReference type="InterPro" id="IPR013083">
    <property type="entry name" value="Znf_RING/FYVE/PHD"/>
</dbReference>